<reference evidence="4" key="1">
    <citation type="submission" date="2023-03" db="EMBL/GenBank/DDBJ databases">
        <authorList>
            <person name="Steffen K."/>
            <person name="Cardenas P."/>
        </authorList>
    </citation>
    <scope>NUCLEOTIDE SEQUENCE</scope>
</reference>
<feature type="domain" description="HhH-GPD" evidence="3">
    <location>
        <begin position="135"/>
        <end position="301"/>
    </location>
</feature>
<dbReference type="SMART" id="SM00478">
    <property type="entry name" value="ENDO3c"/>
    <property type="match status" value="1"/>
</dbReference>
<dbReference type="Pfam" id="PF00730">
    <property type="entry name" value="HhH-GPD"/>
    <property type="match status" value="1"/>
</dbReference>
<dbReference type="InterPro" id="IPR003265">
    <property type="entry name" value="HhH-GPD_domain"/>
</dbReference>
<organism evidence="4 5">
    <name type="scientific">Geodia barretti</name>
    <name type="common">Barrett's horny sponge</name>
    <dbReference type="NCBI Taxonomy" id="519541"/>
    <lineage>
        <taxon>Eukaryota</taxon>
        <taxon>Metazoa</taxon>
        <taxon>Porifera</taxon>
        <taxon>Demospongiae</taxon>
        <taxon>Heteroscleromorpha</taxon>
        <taxon>Tetractinellida</taxon>
        <taxon>Astrophorina</taxon>
        <taxon>Geodiidae</taxon>
        <taxon>Geodia</taxon>
    </lineage>
</organism>
<keyword evidence="5" id="KW-1185">Reference proteome</keyword>
<evidence type="ECO:0000259" key="3">
    <source>
        <dbReference type="SMART" id="SM00478"/>
    </source>
</evidence>
<gene>
    <name evidence="4" type="ORF">GBAR_LOCUS17770</name>
</gene>
<dbReference type="PANTHER" id="PTHR43003">
    <property type="entry name" value="DNA-3-METHYLADENINE GLYCOSYLASE"/>
    <property type="match status" value="1"/>
</dbReference>
<dbReference type="CDD" id="cd00056">
    <property type="entry name" value="ENDO3c"/>
    <property type="match status" value="1"/>
</dbReference>
<dbReference type="PANTHER" id="PTHR43003:SF5">
    <property type="entry name" value="DNA-3-METHYLADENINE GLYCOSYLASE"/>
    <property type="match status" value="1"/>
</dbReference>
<comment type="caution">
    <text evidence="4">The sequence shown here is derived from an EMBL/GenBank/DDBJ whole genome shotgun (WGS) entry which is preliminary data.</text>
</comment>
<sequence length="309" mass="34491">MPHTFEIIPRAPYSFDLTAGRFGRFASEIVDLLDGKQYRRLLVAGRQLALATVTDVGTVGKPRLAVELRSPSKAPLQREVFEAQVRHILCTDLDLRPFYRLARGNDLLAPMVTRFRGLRLAASPTLFEALVGAVLSQQVNLTFAYSIKRELVERFGRKWRVGGHTYWAFPEPRRFAEQSVEDLRAFRLSNAKAGALIRLGGAFTSATPFPAPSGELDSLSDDDLIERLTTLKGIGRWTAETALVRGLIRPDVFPAGDLAVVKYLAQSLLGKTEKASEAEMRTFAEGWRPYRGLALVYCYAEMGRRRSEG</sequence>
<dbReference type="SUPFAM" id="SSF48150">
    <property type="entry name" value="DNA-glycosylase"/>
    <property type="match status" value="1"/>
</dbReference>
<dbReference type="GO" id="GO:0008725">
    <property type="term" value="F:DNA-3-methyladenine glycosylase activity"/>
    <property type="evidence" value="ECO:0007669"/>
    <property type="project" value="TreeGrafter"/>
</dbReference>
<dbReference type="AlphaFoldDB" id="A0AA35SKJ7"/>
<dbReference type="GO" id="GO:0032131">
    <property type="term" value="F:alkylated DNA binding"/>
    <property type="evidence" value="ECO:0007669"/>
    <property type="project" value="TreeGrafter"/>
</dbReference>
<name>A0AA35SKJ7_GEOBA</name>
<dbReference type="GO" id="GO:0032993">
    <property type="term" value="C:protein-DNA complex"/>
    <property type="evidence" value="ECO:0007669"/>
    <property type="project" value="TreeGrafter"/>
</dbReference>
<dbReference type="EMBL" id="CASHTH010002528">
    <property type="protein sequence ID" value="CAI8031289.1"/>
    <property type="molecule type" value="Genomic_DNA"/>
</dbReference>
<accession>A0AA35SKJ7</accession>
<dbReference type="Gene3D" id="3.30.310.20">
    <property type="entry name" value="DNA-3-methyladenine glycosylase AlkA, N-terminal domain"/>
    <property type="match status" value="1"/>
</dbReference>
<dbReference type="InterPro" id="IPR011257">
    <property type="entry name" value="DNA_glycosylase"/>
</dbReference>
<dbReference type="InterPro" id="IPR023170">
    <property type="entry name" value="HhH_base_excis_C"/>
</dbReference>
<proteinExistence type="predicted"/>
<keyword evidence="2" id="KW-0234">DNA repair</keyword>
<evidence type="ECO:0000313" key="5">
    <source>
        <dbReference type="Proteomes" id="UP001174909"/>
    </source>
</evidence>
<evidence type="ECO:0000313" key="4">
    <source>
        <dbReference type="EMBL" id="CAI8031289.1"/>
    </source>
</evidence>
<dbReference type="Gene3D" id="1.10.340.30">
    <property type="entry name" value="Hypothetical protein, domain 2"/>
    <property type="match status" value="1"/>
</dbReference>
<dbReference type="GO" id="GO:0043916">
    <property type="term" value="F:DNA-7-methylguanine glycosylase activity"/>
    <property type="evidence" value="ECO:0007669"/>
    <property type="project" value="TreeGrafter"/>
</dbReference>
<keyword evidence="1" id="KW-0227">DNA damage</keyword>
<dbReference type="GO" id="GO:0006285">
    <property type="term" value="P:base-excision repair, AP site formation"/>
    <property type="evidence" value="ECO:0007669"/>
    <property type="project" value="TreeGrafter"/>
</dbReference>
<evidence type="ECO:0000256" key="2">
    <source>
        <dbReference type="ARBA" id="ARBA00023204"/>
    </source>
</evidence>
<evidence type="ECO:0000256" key="1">
    <source>
        <dbReference type="ARBA" id="ARBA00022763"/>
    </source>
</evidence>
<dbReference type="GO" id="GO:0006307">
    <property type="term" value="P:DNA alkylation repair"/>
    <property type="evidence" value="ECO:0007669"/>
    <property type="project" value="TreeGrafter"/>
</dbReference>
<dbReference type="InterPro" id="IPR037046">
    <property type="entry name" value="AlkA_N_sf"/>
</dbReference>
<dbReference type="InterPro" id="IPR051912">
    <property type="entry name" value="Alkylbase_DNA_Glycosylase/TA"/>
</dbReference>
<protein>
    <submittedName>
        <fullName evidence="4">DNA-3-methyladenine glycosylase</fullName>
    </submittedName>
</protein>
<dbReference type="Gene3D" id="1.10.1670.10">
    <property type="entry name" value="Helix-hairpin-Helix base-excision DNA repair enzymes (C-terminal)"/>
    <property type="match status" value="1"/>
</dbReference>
<dbReference type="Proteomes" id="UP001174909">
    <property type="component" value="Unassembled WGS sequence"/>
</dbReference>